<evidence type="ECO:0000313" key="2">
    <source>
        <dbReference type="EMBL" id="CBI00360.1"/>
    </source>
</evidence>
<protein>
    <recommendedName>
        <fullName evidence="3">Periplasmic heavy metal sensor</fullName>
    </recommendedName>
</protein>
<gene>
    <name evidence="2" type="ORF">CARN3_1378</name>
</gene>
<name>E6PZK1_9ZZZZ</name>
<evidence type="ECO:0000256" key="1">
    <source>
        <dbReference type="SAM" id="MobiDB-lite"/>
    </source>
</evidence>
<dbReference type="AlphaFoldDB" id="E6PZK1"/>
<proteinExistence type="predicted"/>
<dbReference type="InterPro" id="IPR012899">
    <property type="entry name" value="LTXXQ"/>
</dbReference>
<feature type="region of interest" description="Disordered" evidence="1">
    <location>
        <begin position="28"/>
        <end position="48"/>
    </location>
</feature>
<feature type="compositionally biased region" description="Gly residues" evidence="1">
    <location>
        <begin position="33"/>
        <end position="45"/>
    </location>
</feature>
<accession>E6PZK1</accession>
<comment type="caution">
    <text evidence="2">The sequence shown here is derived from an EMBL/GenBank/DDBJ whole genome shotgun (WGS) entry which is preliminary data.</text>
</comment>
<reference evidence="2" key="1">
    <citation type="submission" date="2009-10" db="EMBL/GenBank/DDBJ databases">
        <title>Diversity of trophic interactions inside an arsenic-rich microbial ecosystem.</title>
        <authorList>
            <person name="Bertin P.N."/>
            <person name="Heinrich-Salmeron A."/>
            <person name="Pelletier E."/>
            <person name="Goulhen-Chollet F."/>
            <person name="Arsene-Ploetze F."/>
            <person name="Gallien S."/>
            <person name="Calteau A."/>
            <person name="Vallenet D."/>
            <person name="Casiot C."/>
            <person name="Chane-Woon-Ming B."/>
            <person name="Giloteaux L."/>
            <person name="Barakat M."/>
            <person name="Bonnefoy V."/>
            <person name="Bruneel O."/>
            <person name="Chandler M."/>
            <person name="Cleiss J."/>
            <person name="Duran R."/>
            <person name="Elbaz-Poulichet F."/>
            <person name="Fonknechten N."/>
            <person name="Lauga B."/>
            <person name="Mornico D."/>
            <person name="Ortet P."/>
            <person name="Schaeffer C."/>
            <person name="Siguier P."/>
            <person name="Alexander Thil Smith A."/>
            <person name="Van Dorsselaer A."/>
            <person name="Weissenbach J."/>
            <person name="Medigue C."/>
            <person name="Le Paslier D."/>
        </authorList>
    </citation>
    <scope>NUCLEOTIDE SEQUENCE</scope>
</reference>
<feature type="region of interest" description="Disordered" evidence="1">
    <location>
        <begin position="169"/>
        <end position="229"/>
    </location>
</feature>
<feature type="compositionally biased region" description="Gly residues" evidence="1">
    <location>
        <begin position="192"/>
        <end position="206"/>
    </location>
</feature>
<sequence length="229" mass="24135">MKKIAAMAGTVLIATLMWGGVRAGAQPVADGQTGQGPGQGVGQGMGQPARPLMGLGPGGRWWNRPWAARQLGLTDQQRAAMDQIFLQHRLNLVDLRASLQKAELMLEPLISADQPDDAKILAQIDHVAQARAELEKGNARMLLDIRHQLTPEQWTKVRAFMATRRKRMAHGMGPDAPGRGGPGRLRQQQGMQPGGANGPGGPGGPENGPSAAPQGSPQGAPGASIQPQE</sequence>
<dbReference type="Gene3D" id="1.20.120.1490">
    <property type="match status" value="1"/>
</dbReference>
<dbReference type="CDD" id="cd09916">
    <property type="entry name" value="CpxP_like"/>
    <property type="match status" value="1"/>
</dbReference>
<evidence type="ECO:0008006" key="3">
    <source>
        <dbReference type="Google" id="ProtNLM"/>
    </source>
</evidence>
<dbReference type="Pfam" id="PF13801">
    <property type="entry name" value="Metal_resist"/>
    <property type="match status" value="1"/>
</dbReference>
<dbReference type="EMBL" id="CABN01000127">
    <property type="protein sequence ID" value="CBI00360.1"/>
    <property type="molecule type" value="Genomic_DNA"/>
</dbReference>
<dbReference type="InterPro" id="IPR025961">
    <property type="entry name" value="Metal_resist"/>
</dbReference>
<organism evidence="2">
    <name type="scientific">mine drainage metagenome</name>
    <dbReference type="NCBI Taxonomy" id="410659"/>
    <lineage>
        <taxon>unclassified sequences</taxon>
        <taxon>metagenomes</taxon>
        <taxon>ecological metagenomes</taxon>
    </lineage>
</organism>
<dbReference type="GO" id="GO:0042597">
    <property type="term" value="C:periplasmic space"/>
    <property type="evidence" value="ECO:0007669"/>
    <property type="project" value="InterPro"/>
</dbReference>